<feature type="non-terminal residue" evidence="1">
    <location>
        <position position="1"/>
    </location>
</feature>
<sequence length="186" mass="20863">LPIEIWDSIIDCLWDEPKALAACEVVCKAWHTRSQFLIERGGAMLPPLTGQREVYRFARFMRAVPRYRQMVRRIGVEGGTAKEEGKEKPLAHLGSLAAMIAGFDFPHLEVLLITQGVWLTGAVSDDVFLHLSAFTTITHMALDFVTFPSVTAFGRLVCSLLGLEELGLHEIQFSNPQTPKKRRFVP</sequence>
<organism evidence="1 2">
    <name type="scientific">Wolfiporia cocos (strain MD-104)</name>
    <name type="common">Brown rot fungus</name>
    <dbReference type="NCBI Taxonomy" id="742152"/>
    <lineage>
        <taxon>Eukaryota</taxon>
        <taxon>Fungi</taxon>
        <taxon>Dikarya</taxon>
        <taxon>Basidiomycota</taxon>
        <taxon>Agaricomycotina</taxon>
        <taxon>Agaricomycetes</taxon>
        <taxon>Polyporales</taxon>
        <taxon>Phaeolaceae</taxon>
        <taxon>Wolfiporia</taxon>
    </lineage>
</organism>
<evidence type="ECO:0008006" key="3">
    <source>
        <dbReference type="Google" id="ProtNLM"/>
    </source>
</evidence>
<dbReference type="SUPFAM" id="SSF81383">
    <property type="entry name" value="F-box domain"/>
    <property type="match status" value="1"/>
</dbReference>
<dbReference type="InterPro" id="IPR036047">
    <property type="entry name" value="F-box-like_dom_sf"/>
</dbReference>
<name>A0A2H3JRY2_WOLCO</name>
<dbReference type="OrthoDB" id="2736594at2759"/>
<dbReference type="AlphaFoldDB" id="A0A2H3JRY2"/>
<proteinExistence type="predicted"/>
<feature type="non-terminal residue" evidence="1">
    <location>
        <position position="186"/>
    </location>
</feature>
<evidence type="ECO:0000313" key="2">
    <source>
        <dbReference type="Proteomes" id="UP000218811"/>
    </source>
</evidence>
<dbReference type="STRING" id="742152.A0A2H3JRY2"/>
<gene>
    <name evidence="1" type="ORF">WOLCODRAFT_57171</name>
</gene>
<reference evidence="1 2" key="1">
    <citation type="journal article" date="2012" name="Science">
        <title>The Paleozoic origin of enzymatic lignin decomposition reconstructed from 31 fungal genomes.</title>
        <authorList>
            <person name="Floudas D."/>
            <person name="Binder M."/>
            <person name="Riley R."/>
            <person name="Barry K."/>
            <person name="Blanchette R.A."/>
            <person name="Henrissat B."/>
            <person name="Martinez A.T."/>
            <person name="Otillar R."/>
            <person name="Spatafora J.W."/>
            <person name="Yadav J.S."/>
            <person name="Aerts A."/>
            <person name="Benoit I."/>
            <person name="Boyd A."/>
            <person name="Carlson A."/>
            <person name="Copeland A."/>
            <person name="Coutinho P.M."/>
            <person name="de Vries R.P."/>
            <person name="Ferreira P."/>
            <person name="Findley K."/>
            <person name="Foster B."/>
            <person name="Gaskell J."/>
            <person name="Glotzer D."/>
            <person name="Gorecki P."/>
            <person name="Heitman J."/>
            <person name="Hesse C."/>
            <person name="Hori C."/>
            <person name="Igarashi K."/>
            <person name="Jurgens J.A."/>
            <person name="Kallen N."/>
            <person name="Kersten P."/>
            <person name="Kohler A."/>
            <person name="Kuees U."/>
            <person name="Kumar T.K.A."/>
            <person name="Kuo A."/>
            <person name="LaButti K."/>
            <person name="Larrondo L.F."/>
            <person name="Lindquist E."/>
            <person name="Ling A."/>
            <person name="Lombard V."/>
            <person name="Lucas S."/>
            <person name="Lundell T."/>
            <person name="Martin R."/>
            <person name="McLaughlin D.J."/>
            <person name="Morgenstern I."/>
            <person name="Morin E."/>
            <person name="Murat C."/>
            <person name="Nagy L.G."/>
            <person name="Nolan M."/>
            <person name="Ohm R.A."/>
            <person name="Patyshakuliyeva A."/>
            <person name="Rokas A."/>
            <person name="Ruiz-Duenas F.J."/>
            <person name="Sabat G."/>
            <person name="Salamov A."/>
            <person name="Samejima M."/>
            <person name="Schmutz J."/>
            <person name="Slot J.C."/>
            <person name="St John F."/>
            <person name="Stenlid J."/>
            <person name="Sun H."/>
            <person name="Sun S."/>
            <person name="Syed K."/>
            <person name="Tsang A."/>
            <person name="Wiebenga A."/>
            <person name="Young D."/>
            <person name="Pisabarro A."/>
            <person name="Eastwood D.C."/>
            <person name="Martin F."/>
            <person name="Cullen D."/>
            <person name="Grigoriev I.V."/>
            <person name="Hibbett D.S."/>
        </authorList>
    </citation>
    <scope>NUCLEOTIDE SEQUENCE [LARGE SCALE GENOMIC DNA]</scope>
    <source>
        <strain evidence="1 2">MD-104</strain>
    </source>
</reference>
<evidence type="ECO:0000313" key="1">
    <source>
        <dbReference type="EMBL" id="PCH38777.1"/>
    </source>
</evidence>
<accession>A0A2H3JRY2</accession>
<dbReference type="OMA" id="HLIMFIT"/>
<dbReference type="EMBL" id="KB467942">
    <property type="protein sequence ID" value="PCH38777.1"/>
    <property type="molecule type" value="Genomic_DNA"/>
</dbReference>
<keyword evidence="2" id="KW-1185">Reference proteome</keyword>
<protein>
    <recommendedName>
        <fullName evidence="3">F-box domain-containing protein</fullName>
    </recommendedName>
</protein>
<dbReference type="Proteomes" id="UP000218811">
    <property type="component" value="Unassembled WGS sequence"/>
</dbReference>